<keyword evidence="6" id="KW-0328">Glycosyltransferase</keyword>
<feature type="transmembrane region" description="Helical" evidence="14">
    <location>
        <begin position="83"/>
        <end position="103"/>
    </location>
</feature>
<feature type="transmembrane region" description="Helical" evidence="14">
    <location>
        <begin position="504"/>
        <end position="523"/>
    </location>
</feature>
<evidence type="ECO:0000256" key="9">
    <source>
        <dbReference type="ARBA" id="ARBA00022824"/>
    </source>
</evidence>
<feature type="transmembrane region" description="Helical" evidence="14">
    <location>
        <begin position="315"/>
        <end position="337"/>
    </location>
</feature>
<dbReference type="EMBL" id="JAIZAY010000002">
    <property type="protein sequence ID" value="KAJ8047873.1"/>
    <property type="molecule type" value="Genomic_DNA"/>
</dbReference>
<dbReference type="EC" id="2.4.1.256" evidence="4"/>
<keyword evidence="7" id="KW-0808">Transferase</keyword>
<proteinExistence type="inferred from homology"/>
<comment type="similarity">
    <text evidence="3">Belongs to the ALG10 glucosyltransferase family.</text>
</comment>
<dbReference type="PIRSF" id="PIRSF028810">
    <property type="entry name" value="Alpha1_2_glucosyltferase_Alg10"/>
    <property type="match status" value="1"/>
</dbReference>
<keyword evidence="16" id="KW-1185">Reference proteome</keyword>
<dbReference type="PANTHER" id="PTHR12989">
    <property type="entry name" value="ALPHA-1,2-GLUCOSYLTRANSFERASE ALG10"/>
    <property type="match status" value="1"/>
</dbReference>
<feature type="transmembrane region" description="Helical" evidence="14">
    <location>
        <begin position="264"/>
        <end position="280"/>
    </location>
</feature>
<feature type="transmembrane region" description="Helical" evidence="14">
    <location>
        <begin position="208"/>
        <end position="225"/>
    </location>
</feature>
<keyword evidence="10 14" id="KW-1133">Transmembrane helix</keyword>
<feature type="transmembrane region" description="Helical" evidence="14">
    <location>
        <begin position="464"/>
        <end position="492"/>
    </location>
</feature>
<protein>
    <recommendedName>
        <fullName evidence="5">Dol-P-Glc:Glc(2)Man(9)GlcNAc(2)-PP-Dol alpha-1,2-glucosyltransferase</fullName>
        <ecNumber evidence="4">2.4.1.256</ecNumber>
    </recommendedName>
</protein>
<gene>
    <name evidence="15" type="ORF">HOLleu_06995</name>
</gene>
<evidence type="ECO:0000256" key="1">
    <source>
        <dbReference type="ARBA" id="ARBA00004477"/>
    </source>
</evidence>
<evidence type="ECO:0000256" key="4">
    <source>
        <dbReference type="ARBA" id="ARBA00011967"/>
    </source>
</evidence>
<evidence type="ECO:0000256" key="6">
    <source>
        <dbReference type="ARBA" id="ARBA00022676"/>
    </source>
</evidence>
<accession>A0A9Q1CNA2</accession>
<evidence type="ECO:0000256" key="10">
    <source>
        <dbReference type="ARBA" id="ARBA00022989"/>
    </source>
</evidence>
<comment type="catalytic activity">
    <reaction evidence="13">
        <text>an alpha-D-Glc-(1-&gt;3)-alpha-D-Glc-(1-&gt;3)-alpha-D-Man-(1-&gt;2)-alpha-D-Man-(1-&gt;2)-alpha-D-Man-(1-&gt;3)-[alpha-D-Man-(1-&gt;2)-alpha-D-Man-(1-&gt;3)-[alpha-D-Man-(1-&gt;2)-alpha-D-Man-(1-&gt;6)]-alpha-D-Man-(1-&gt;6)]-beta-D-Man-(1-&gt;4)-beta-D-GlcNAc-(1-&gt;4)-alpha-D-GlcNAc-diphospho-di-trans,poly-cis-dolichol + a di-trans,poly-cis-dolichyl beta-D-glucosyl phosphate = a alpha-D-Glc-(1-&gt;2)-alpha-D-Glc-(1-&gt;3)-alpha-D-Glc-(1-&gt;3)-alpha-D-Man-(1-&gt;2)-alpha-D-Man-(1-&gt;2)-alpha-D-Man-(1-&gt;3)-[alpha-D-Man-(1-&gt;2)-alpha-D-Man-(1-&gt;3)-[alpha-D-Man-(1-&gt;2)-alpha-D-Man-(1-&gt;6)]-alpha-D-Man-(1-&gt;6)]-beta-D-Man-(1-&gt;4)-beta-D-GlcNAc-(1-&gt;4)-alpha-D-GlcNAc-diphospho-di-trans,poly-cis-dolichol + a di-trans,poly-cis-dolichyl phosphate + H(+)</text>
        <dbReference type="Rhea" id="RHEA:29543"/>
        <dbReference type="Rhea" id="RHEA-COMP:19498"/>
        <dbReference type="Rhea" id="RHEA-COMP:19502"/>
        <dbReference type="Rhea" id="RHEA-COMP:19512"/>
        <dbReference type="Rhea" id="RHEA-COMP:19522"/>
        <dbReference type="ChEBI" id="CHEBI:15378"/>
        <dbReference type="ChEBI" id="CHEBI:57525"/>
        <dbReference type="ChEBI" id="CHEBI:57683"/>
        <dbReference type="ChEBI" id="CHEBI:132522"/>
        <dbReference type="ChEBI" id="CHEBI:132523"/>
        <dbReference type="EC" id="2.4.1.256"/>
    </reaction>
    <physiologicalReaction direction="left-to-right" evidence="13">
        <dbReference type="Rhea" id="RHEA:29544"/>
    </physiologicalReaction>
</comment>
<dbReference type="Proteomes" id="UP001152320">
    <property type="component" value="Chromosome 2"/>
</dbReference>
<feature type="transmembrane region" description="Helical" evidence="14">
    <location>
        <begin position="358"/>
        <end position="376"/>
    </location>
</feature>
<feature type="transmembrane region" description="Helical" evidence="14">
    <location>
        <begin position="232"/>
        <end position="252"/>
    </location>
</feature>
<keyword evidence="8 14" id="KW-0812">Transmembrane</keyword>
<keyword evidence="11 14" id="KW-0472">Membrane</keyword>
<keyword evidence="9" id="KW-0256">Endoplasmic reticulum</keyword>
<comment type="subcellular location">
    <subcellularLocation>
        <location evidence="1">Endoplasmic reticulum membrane</location>
        <topology evidence="1">Multi-pass membrane protein</topology>
    </subcellularLocation>
</comment>
<reference evidence="15" key="1">
    <citation type="submission" date="2021-10" db="EMBL/GenBank/DDBJ databases">
        <title>Tropical sea cucumber genome reveals ecological adaptation and Cuvierian tubules defense mechanism.</title>
        <authorList>
            <person name="Chen T."/>
        </authorList>
    </citation>
    <scope>NUCLEOTIDE SEQUENCE</scope>
    <source>
        <strain evidence="15">Nanhai2018</strain>
        <tissue evidence="15">Muscle</tissue>
    </source>
</reference>
<dbReference type="GO" id="GO:0106073">
    <property type="term" value="F:dolichyl pyrophosphate Glc2Man9GlcNAc2 alpha-1,2-glucosyltransferase activity"/>
    <property type="evidence" value="ECO:0007669"/>
    <property type="project" value="UniProtKB-EC"/>
</dbReference>
<dbReference type="InterPro" id="IPR016900">
    <property type="entry name" value="Alg10"/>
</dbReference>
<evidence type="ECO:0000256" key="7">
    <source>
        <dbReference type="ARBA" id="ARBA00022679"/>
    </source>
</evidence>
<evidence type="ECO:0000256" key="11">
    <source>
        <dbReference type="ARBA" id="ARBA00023136"/>
    </source>
</evidence>
<evidence type="ECO:0000256" key="13">
    <source>
        <dbReference type="ARBA" id="ARBA00048064"/>
    </source>
</evidence>
<name>A0A9Q1CNA2_HOLLE</name>
<evidence type="ECO:0000256" key="14">
    <source>
        <dbReference type="SAM" id="Phobius"/>
    </source>
</evidence>
<dbReference type="AlphaFoldDB" id="A0A9Q1CNA2"/>
<feature type="transmembrane region" description="Helical" evidence="14">
    <location>
        <begin position="169"/>
        <end position="188"/>
    </location>
</feature>
<dbReference type="Pfam" id="PF04922">
    <property type="entry name" value="DIE2_ALG10"/>
    <property type="match status" value="1"/>
</dbReference>
<comment type="function">
    <text evidence="12">Dol-P-Glc:Glc(2)Man(9)GlcNAc(2)-PP-Dol alpha-1,2-glucosyltransferase that operates in the biosynthetic pathway of dolichol-linked oligosaccharides, the glycan precursors employed in protein asparagine (N)-glycosylation. The assembly of dolichol-linked oligosaccharides begins on the cytosolic side of the endoplasmic reticulum membrane and finishes in its lumen. The sequential addition of sugars to dolichol pyrophosphate produces dolichol-linked oligosaccharides containing fourteen sugars, including two GlcNAcs, nine mannoses and three glucoses. Once assembled, the oligosaccharide is transferred from the lipid to nascent proteins by oligosaccharyltransferases. In the lumen of the endoplasmic reticulum, adds the third and last glucose residue from dolichyl phosphate glucose (Dol-P-Glc) onto the lipid-linked oligosaccharide intermediate Glc(2)Man(9)GlcNAc(2)-PP-Dol to produce Glc(3)Man(9)GlcNAc(2)-PP-Dol.</text>
</comment>
<evidence type="ECO:0000313" key="15">
    <source>
        <dbReference type="EMBL" id="KAJ8047873.1"/>
    </source>
</evidence>
<evidence type="ECO:0000256" key="12">
    <source>
        <dbReference type="ARBA" id="ARBA00044727"/>
    </source>
</evidence>
<evidence type="ECO:0000313" key="16">
    <source>
        <dbReference type="Proteomes" id="UP001152320"/>
    </source>
</evidence>
<sequence length="540" mass="62352">MLKIFCCGISVTVLYYNVLISVCFNRLTILQCTLLWTPTLHKKIKVRAFTISWHQGDRTYACKTIDENIQYLLQRKMDLTVSAGRFAVSAIFLTITAVIFFQVDKAQPTPYMDEIFHVPQAQKYCAGNFTEWDPMITTPPGLYIMSVALIQPVSQLLQVEREDICTTKILRMTNMFFAVVNFFVLDALLRRIHQNSKISRGLTPSGTAFSLSTFPVLFFFANLYYTDMGSTCFVLLAYLASQYSNHFLAAVFGSASLLFRQTNVVWVVFLAGTTFVRLLEKDALKSQNQAKQLNKSYLSAVQVAINYALDVKNMVKMIACLWLYGVVVLGFLIFVFINKGIVLGDKEHHQAVFHVPQLFYFAAFTMGLAAPFLLSFDKVGRFLKSLRGNGWLFLLLFAFMLAAVHQFTYVHKYLLADNRHIPFYVWRKIYQRHELVRYILVPGYVYAGWSIFDSLAGNSLLWRLIYMICLVVACVPQKLLEFRYFILPFIIFRLNVHPQAKWKSLVELLLYCAINGTMLYLFLMKPFTWEGNPEEQRFLW</sequence>
<feature type="transmembrane region" description="Helical" evidence="14">
    <location>
        <begin position="14"/>
        <end position="37"/>
    </location>
</feature>
<comment type="pathway">
    <text evidence="2">Protein modification; protein glycosylation.</text>
</comment>
<dbReference type="GO" id="GO:0006488">
    <property type="term" value="P:dolichol-linked oligosaccharide biosynthetic process"/>
    <property type="evidence" value="ECO:0007669"/>
    <property type="project" value="InterPro"/>
</dbReference>
<dbReference type="OrthoDB" id="4769at2759"/>
<evidence type="ECO:0000256" key="8">
    <source>
        <dbReference type="ARBA" id="ARBA00022692"/>
    </source>
</evidence>
<evidence type="ECO:0000256" key="2">
    <source>
        <dbReference type="ARBA" id="ARBA00004922"/>
    </source>
</evidence>
<dbReference type="PANTHER" id="PTHR12989:SF10">
    <property type="entry name" value="DOL-P-GLC:GLC(2)MAN(9)GLCNAC(2)-PP-DOL ALPHA-1,2-GLUCOSYLTRANSFERASE-RELATED"/>
    <property type="match status" value="1"/>
</dbReference>
<feature type="transmembrane region" description="Helical" evidence="14">
    <location>
        <begin position="391"/>
        <end position="414"/>
    </location>
</feature>
<evidence type="ECO:0000256" key="3">
    <source>
        <dbReference type="ARBA" id="ARBA00010600"/>
    </source>
</evidence>
<dbReference type="GO" id="GO:0005789">
    <property type="term" value="C:endoplasmic reticulum membrane"/>
    <property type="evidence" value="ECO:0007669"/>
    <property type="project" value="UniProtKB-SubCell"/>
</dbReference>
<organism evidence="15 16">
    <name type="scientific">Holothuria leucospilota</name>
    <name type="common">Black long sea cucumber</name>
    <name type="synonym">Mertensiothuria leucospilota</name>
    <dbReference type="NCBI Taxonomy" id="206669"/>
    <lineage>
        <taxon>Eukaryota</taxon>
        <taxon>Metazoa</taxon>
        <taxon>Echinodermata</taxon>
        <taxon>Eleutherozoa</taxon>
        <taxon>Echinozoa</taxon>
        <taxon>Holothuroidea</taxon>
        <taxon>Aspidochirotacea</taxon>
        <taxon>Aspidochirotida</taxon>
        <taxon>Holothuriidae</taxon>
        <taxon>Holothuria</taxon>
    </lineage>
</organism>
<evidence type="ECO:0000256" key="5">
    <source>
        <dbReference type="ARBA" id="ARBA00018512"/>
    </source>
</evidence>
<comment type="caution">
    <text evidence="15">The sequence shown here is derived from an EMBL/GenBank/DDBJ whole genome shotgun (WGS) entry which is preliminary data.</text>
</comment>